<dbReference type="Gene3D" id="3.40.50.1820">
    <property type="entry name" value="alpha/beta hydrolase"/>
    <property type="match status" value="1"/>
</dbReference>
<evidence type="ECO:0000313" key="4">
    <source>
        <dbReference type="Proteomes" id="UP000746690"/>
    </source>
</evidence>
<accession>A0ABX1RZQ7</accession>
<proteinExistence type="predicted"/>
<evidence type="ECO:0000313" key="3">
    <source>
        <dbReference type="EMBL" id="NMH89084.1"/>
    </source>
</evidence>
<keyword evidence="4" id="KW-1185">Reference proteome</keyword>
<organism evidence="3 4">
    <name type="scientific">Flavivirga algicola</name>
    <dbReference type="NCBI Taxonomy" id="2729136"/>
    <lineage>
        <taxon>Bacteria</taxon>
        <taxon>Pseudomonadati</taxon>
        <taxon>Bacteroidota</taxon>
        <taxon>Flavobacteriia</taxon>
        <taxon>Flavobacteriales</taxon>
        <taxon>Flavobacteriaceae</taxon>
        <taxon>Flavivirga</taxon>
    </lineage>
</organism>
<feature type="domain" description="Alpha/beta hydrolase fold-3" evidence="2">
    <location>
        <begin position="143"/>
        <end position="208"/>
    </location>
</feature>
<dbReference type="InterPro" id="IPR029058">
    <property type="entry name" value="AB_hydrolase_fold"/>
</dbReference>
<sequence length="293" mass="32798">MKKRILLIITFLGAQIIFSQQIIELPHEKPEKTKWENPEKEYFSKRANSEIIANISSPSLIVYEPDPKKKNGTSVIVSPGGGMYLLSIKSEGYNVAKWLAEKGITAFILKYRLVPTGDDAAQDLYDIIEQSNEERIRITKEVLPYSVNDGLNAISYVRENAKTLGVDPEKIGFMGFSAGGVVAFGVVNECKEANKPNFLVPVYPGTDLIIPKPNKDTPPTLFIAAANDQLIDATVFTDLYNKWHKAGVKTGMHMYTKGGHGFGTWKRGFPSDNWLDRFYEWGESEGFIKTKPQ</sequence>
<evidence type="ECO:0000259" key="2">
    <source>
        <dbReference type="Pfam" id="PF07859"/>
    </source>
</evidence>
<reference evidence="3 4" key="1">
    <citation type="submission" date="2020-04" db="EMBL/GenBank/DDBJ databases">
        <title>A Flavivirga sp. nov.</title>
        <authorList>
            <person name="Sun X."/>
        </authorList>
    </citation>
    <scope>NUCLEOTIDE SEQUENCE [LARGE SCALE GENOMIC DNA]</scope>
    <source>
        <strain evidence="3 4">Y03</strain>
    </source>
</reference>
<gene>
    <name evidence="3" type="ORF">HHX25_16350</name>
</gene>
<dbReference type="PANTHER" id="PTHR48081:SF6">
    <property type="entry name" value="PEPTIDASE S9 PROLYL OLIGOPEPTIDASE CATALYTIC DOMAIN-CONTAINING PROTEIN"/>
    <property type="match status" value="1"/>
</dbReference>
<name>A0ABX1RZQ7_9FLAO</name>
<dbReference type="Proteomes" id="UP000746690">
    <property type="component" value="Unassembled WGS sequence"/>
</dbReference>
<keyword evidence="1 3" id="KW-0378">Hydrolase</keyword>
<dbReference type="EMBL" id="JABBHF010000010">
    <property type="protein sequence ID" value="NMH89084.1"/>
    <property type="molecule type" value="Genomic_DNA"/>
</dbReference>
<dbReference type="RefSeq" id="WP_169675729.1">
    <property type="nucleotide sequence ID" value="NZ_JABBHF010000010.1"/>
</dbReference>
<comment type="caution">
    <text evidence="3">The sequence shown here is derived from an EMBL/GenBank/DDBJ whole genome shotgun (WGS) entry which is preliminary data.</text>
</comment>
<evidence type="ECO:0000256" key="1">
    <source>
        <dbReference type="ARBA" id="ARBA00022801"/>
    </source>
</evidence>
<dbReference type="PANTHER" id="PTHR48081">
    <property type="entry name" value="AB HYDROLASE SUPERFAMILY PROTEIN C4A8.06C"/>
    <property type="match status" value="1"/>
</dbReference>
<dbReference type="Pfam" id="PF07859">
    <property type="entry name" value="Abhydrolase_3"/>
    <property type="match status" value="1"/>
</dbReference>
<dbReference type="GO" id="GO:0016787">
    <property type="term" value="F:hydrolase activity"/>
    <property type="evidence" value="ECO:0007669"/>
    <property type="project" value="UniProtKB-KW"/>
</dbReference>
<dbReference type="SUPFAM" id="SSF53474">
    <property type="entry name" value="alpha/beta-Hydrolases"/>
    <property type="match status" value="1"/>
</dbReference>
<dbReference type="InterPro" id="IPR050300">
    <property type="entry name" value="GDXG_lipolytic_enzyme"/>
</dbReference>
<protein>
    <submittedName>
        <fullName evidence="3">Alpha/beta hydrolase</fullName>
    </submittedName>
</protein>
<dbReference type="InterPro" id="IPR013094">
    <property type="entry name" value="AB_hydrolase_3"/>
</dbReference>